<sequence length="353" mass="39967">MRGQKGEGSKDLALSIQFVCEHWKDVSFTDELWDNITYYPNEDTSEKEIVAFLKKTPKLRRFRFDGIPQENTIFPALLYSCEDIRSWQVEFMPTLTLDQLDSLLVKYSKLESLMIRIESPNAKELVNKISACHNLKSLTLTGQCGIPGIFKPIVDGCSSLQHLSFGGGSPNCVDLLLRLAFQASSSLADTVPQSFFERTTLTGNVGEHVDTRSKKRLFSNGFSAASQQRYDAFENSAEKNFLSHARSTKITVPHVPSDRQAGFATTLTSQNRQCKRVGRLRLEKSVFNDLPGPKITLTLDSIFQESSHQINKPCSASWRRDKETLAKHLMFLHWSKSWITALRQSHISDQENL</sequence>
<dbReference type="SUPFAM" id="SSF52047">
    <property type="entry name" value="RNI-like"/>
    <property type="match status" value="1"/>
</dbReference>
<accession>A0A7R9HCU3</accession>
<gene>
    <name evidence="1" type="ORF">TPSB3V08_LOCUS9811</name>
</gene>
<name>A0A7R9HCU3_TIMPO</name>
<dbReference type="AlphaFoldDB" id="A0A7R9HCU3"/>
<dbReference type="EMBL" id="OD008138">
    <property type="protein sequence ID" value="CAD7414654.1"/>
    <property type="molecule type" value="Genomic_DNA"/>
</dbReference>
<organism evidence="1">
    <name type="scientific">Timema poppense</name>
    <name type="common">Walking stick</name>
    <dbReference type="NCBI Taxonomy" id="170557"/>
    <lineage>
        <taxon>Eukaryota</taxon>
        <taxon>Metazoa</taxon>
        <taxon>Ecdysozoa</taxon>
        <taxon>Arthropoda</taxon>
        <taxon>Hexapoda</taxon>
        <taxon>Insecta</taxon>
        <taxon>Pterygota</taxon>
        <taxon>Neoptera</taxon>
        <taxon>Polyneoptera</taxon>
        <taxon>Phasmatodea</taxon>
        <taxon>Timematodea</taxon>
        <taxon>Timematoidea</taxon>
        <taxon>Timematidae</taxon>
        <taxon>Timema</taxon>
    </lineage>
</organism>
<evidence type="ECO:0000313" key="1">
    <source>
        <dbReference type="EMBL" id="CAD7414654.1"/>
    </source>
</evidence>
<reference evidence="1" key="1">
    <citation type="submission" date="2020-11" db="EMBL/GenBank/DDBJ databases">
        <authorList>
            <person name="Tran Van P."/>
        </authorList>
    </citation>
    <scope>NUCLEOTIDE SEQUENCE</scope>
</reference>
<proteinExistence type="predicted"/>
<dbReference type="Gene3D" id="3.80.10.10">
    <property type="entry name" value="Ribonuclease Inhibitor"/>
    <property type="match status" value="1"/>
</dbReference>
<protein>
    <submittedName>
        <fullName evidence="1">Uncharacterized protein</fullName>
    </submittedName>
</protein>
<dbReference type="InterPro" id="IPR032675">
    <property type="entry name" value="LRR_dom_sf"/>
</dbReference>